<evidence type="ECO:0000313" key="3">
    <source>
        <dbReference type="Proteomes" id="UP001295423"/>
    </source>
</evidence>
<proteinExistence type="predicted"/>
<organism evidence="2 3">
    <name type="scientific">Cylindrotheca closterium</name>
    <dbReference type="NCBI Taxonomy" id="2856"/>
    <lineage>
        <taxon>Eukaryota</taxon>
        <taxon>Sar</taxon>
        <taxon>Stramenopiles</taxon>
        <taxon>Ochrophyta</taxon>
        <taxon>Bacillariophyta</taxon>
        <taxon>Bacillariophyceae</taxon>
        <taxon>Bacillariophycidae</taxon>
        <taxon>Bacillariales</taxon>
        <taxon>Bacillariaceae</taxon>
        <taxon>Cylindrotheca</taxon>
    </lineage>
</organism>
<evidence type="ECO:0000313" key="2">
    <source>
        <dbReference type="EMBL" id="CAJ1959696.1"/>
    </source>
</evidence>
<accession>A0AAD2G1G2</accession>
<gene>
    <name evidence="2" type="ORF">CYCCA115_LOCUS18115</name>
</gene>
<reference evidence="2" key="1">
    <citation type="submission" date="2023-08" db="EMBL/GenBank/DDBJ databases">
        <authorList>
            <person name="Audoor S."/>
            <person name="Bilcke G."/>
        </authorList>
    </citation>
    <scope>NUCLEOTIDE SEQUENCE</scope>
</reference>
<dbReference type="EMBL" id="CAKOGP040002014">
    <property type="protein sequence ID" value="CAJ1959696.1"/>
    <property type="molecule type" value="Genomic_DNA"/>
</dbReference>
<protein>
    <submittedName>
        <fullName evidence="2">Uncharacterized protein</fullName>
    </submittedName>
</protein>
<sequence>MHRSKEEFKTFLEAVRDEASWARSLGAKELQQTDHLRGLEMMLDNDAVMERNKHKFLGQLAVFMEQDRQFLEDGSITPKDFDSMAQRYGEITKRSKELARKRAILYQEMEKRETKVDTRVPMPTVALAPRPRRSMGPSAA</sequence>
<evidence type="ECO:0000256" key="1">
    <source>
        <dbReference type="SAM" id="MobiDB-lite"/>
    </source>
</evidence>
<dbReference type="AlphaFoldDB" id="A0AAD2G1G2"/>
<name>A0AAD2G1G2_9STRA</name>
<comment type="caution">
    <text evidence="2">The sequence shown here is derived from an EMBL/GenBank/DDBJ whole genome shotgun (WGS) entry which is preliminary data.</text>
</comment>
<feature type="region of interest" description="Disordered" evidence="1">
    <location>
        <begin position="113"/>
        <end position="140"/>
    </location>
</feature>
<keyword evidence="3" id="KW-1185">Reference proteome</keyword>
<dbReference type="Proteomes" id="UP001295423">
    <property type="component" value="Unassembled WGS sequence"/>
</dbReference>